<feature type="region of interest" description="Disordered" evidence="6">
    <location>
        <begin position="216"/>
        <end position="266"/>
    </location>
</feature>
<dbReference type="GO" id="GO:0005634">
    <property type="term" value="C:nucleus"/>
    <property type="evidence" value="ECO:0007669"/>
    <property type="project" value="UniProtKB-SubCell"/>
</dbReference>
<name>A0A8B8MU51_9MYRT</name>
<dbReference type="PANTHER" id="PTHR47075">
    <property type="entry name" value="TRANSCRIPTION FACTOR BHLH47"/>
    <property type="match status" value="1"/>
</dbReference>
<dbReference type="KEGG" id="rarg:115727530"/>
<feature type="signal peptide" evidence="7">
    <location>
        <begin position="1"/>
        <end position="15"/>
    </location>
</feature>
<dbReference type="RefSeq" id="XP_030513610.2">
    <property type="nucleotide sequence ID" value="XM_030657750.2"/>
</dbReference>
<feature type="region of interest" description="Disordered" evidence="6">
    <location>
        <begin position="153"/>
        <end position="187"/>
    </location>
</feature>
<evidence type="ECO:0000256" key="7">
    <source>
        <dbReference type="SAM" id="SignalP"/>
    </source>
</evidence>
<keyword evidence="2" id="KW-0805">Transcription regulation</keyword>
<dbReference type="GO" id="GO:0046983">
    <property type="term" value="F:protein dimerization activity"/>
    <property type="evidence" value="ECO:0007669"/>
    <property type="project" value="InterPro"/>
</dbReference>
<evidence type="ECO:0000313" key="10">
    <source>
        <dbReference type="RefSeq" id="XP_030513610.2"/>
    </source>
</evidence>
<keyword evidence="7" id="KW-0732">Signal</keyword>
<accession>A0A8B8MU51</accession>
<dbReference type="GeneID" id="115727530"/>
<evidence type="ECO:0000259" key="8">
    <source>
        <dbReference type="PROSITE" id="PS50888"/>
    </source>
</evidence>
<dbReference type="InterPro" id="IPR036638">
    <property type="entry name" value="HLH_DNA-bd_sf"/>
</dbReference>
<reference evidence="10" key="1">
    <citation type="submission" date="2025-08" db="UniProtKB">
        <authorList>
            <consortium name="RefSeq"/>
        </authorList>
    </citation>
    <scope>IDENTIFICATION</scope>
    <source>
        <tissue evidence="10">Leaf</tissue>
    </source>
</reference>
<keyword evidence="3" id="KW-0238">DNA-binding</keyword>
<dbReference type="PROSITE" id="PS50888">
    <property type="entry name" value="BHLH"/>
    <property type="match status" value="1"/>
</dbReference>
<feature type="domain" description="BHLH" evidence="8">
    <location>
        <begin position="54"/>
        <end position="104"/>
    </location>
</feature>
<protein>
    <submittedName>
        <fullName evidence="10">Transcription factor bHLH47 isoform X1</fullName>
    </submittedName>
</protein>
<evidence type="ECO:0000313" key="9">
    <source>
        <dbReference type="Proteomes" id="UP000827889"/>
    </source>
</evidence>
<evidence type="ECO:0000256" key="4">
    <source>
        <dbReference type="ARBA" id="ARBA00023163"/>
    </source>
</evidence>
<dbReference type="PANTHER" id="PTHR47075:SF9">
    <property type="entry name" value="TRANSCRIPTION FACTOR BHLH47"/>
    <property type="match status" value="1"/>
</dbReference>
<organism evidence="9 10">
    <name type="scientific">Rhodamnia argentea</name>
    <dbReference type="NCBI Taxonomy" id="178133"/>
    <lineage>
        <taxon>Eukaryota</taxon>
        <taxon>Viridiplantae</taxon>
        <taxon>Streptophyta</taxon>
        <taxon>Embryophyta</taxon>
        <taxon>Tracheophyta</taxon>
        <taxon>Spermatophyta</taxon>
        <taxon>Magnoliopsida</taxon>
        <taxon>eudicotyledons</taxon>
        <taxon>Gunneridae</taxon>
        <taxon>Pentapetalae</taxon>
        <taxon>rosids</taxon>
        <taxon>malvids</taxon>
        <taxon>Myrtales</taxon>
        <taxon>Myrtaceae</taxon>
        <taxon>Myrtoideae</taxon>
        <taxon>Myrteae</taxon>
        <taxon>Australasian group</taxon>
        <taxon>Rhodamnia</taxon>
    </lineage>
</organism>
<evidence type="ECO:0000256" key="3">
    <source>
        <dbReference type="ARBA" id="ARBA00023125"/>
    </source>
</evidence>
<gene>
    <name evidence="10" type="primary">LOC115727530</name>
</gene>
<dbReference type="AlphaFoldDB" id="A0A8B8MU51"/>
<feature type="chain" id="PRO_5046686148" evidence="7">
    <location>
        <begin position="16"/>
        <end position="266"/>
    </location>
</feature>
<dbReference type="GO" id="GO:0003677">
    <property type="term" value="F:DNA binding"/>
    <property type="evidence" value="ECO:0007669"/>
    <property type="project" value="UniProtKB-KW"/>
</dbReference>
<dbReference type="SUPFAM" id="SSF47459">
    <property type="entry name" value="HLH, helix-loop-helix DNA-binding domain"/>
    <property type="match status" value="1"/>
</dbReference>
<keyword evidence="5" id="KW-0539">Nucleus</keyword>
<dbReference type="InterPro" id="IPR011598">
    <property type="entry name" value="bHLH_dom"/>
</dbReference>
<dbReference type="Proteomes" id="UP000827889">
    <property type="component" value="Chromosome 6"/>
</dbReference>
<dbReference type="InterPro" id="IPR057075">
    <property type="entry name" value="bHLH_IRO3"/>
</dbReference>
<keyword evidence="4" id="KW-0804">Transcription</keyword>
<proteinExistence type="predicted"/>
<evidence type="ECO:0000256" key="5">
    <source>
        <dbReference type="ARBA" id="ARBA00023242"/>
    </source>
</evidence>
<evidence type="ECO:0000256" key="6">
    <source>
        <dbReference type="SAM" id="MobiDB-lite"/>
    </source>
</evidence>
<keyword evidence="9" id="KW-1185">Reference proteome</keyword>
<comment type="subcellular location">
    <subcellularLocation>
        <location evidence="1">Nucleus</location>
    </subcellularLocation>
</comment>
<dbReference type="Pfam" id="PF23177">
    <property type="entry name" value="bHLH_IRO3"/>
    <property type="match status" value="1"/>
</dbReference>
<evidence type="ECO:0000256" key="1">
    <source>
        <dbReference type="ARBA" id="ARBA00004123"/>
    </source>
</evidence>
<sequence length="266" mass="28593">MILCLVSAVICVCIATTMVSEASTSSGDNTNVVVEASLSAGRSSPCKKNQGKVPKRVHKAEREKQKREHLNELFQDLASALELNQQNSGKASILCEAGRLLKEIFGQIEGLKKENVALLSESRYVTVEKNELKEENSALEAQIEKLQNELRARAAESKPDLNAPPPECAQPAATASYPGETTGLTTAEPPLQQTHAVIIVPLQPDLSSYTVHAPAHVSKPHPRYPTPADSWPSQLLGDQTARRNGLPISGGNNGCSNRENGPDDGM</sequence>
<dbReference type="Gene3D" id="4.10.280.10">
    <property type="entry name" value="Helix-loop-helix DNA-binding domain"/>
    <property type="match status" value="1"/>
</dbReference>
<evidence type="ECO:0000256" key="2">
    <source>
        <dbReference type="ARBA" id="ARBA00023015"/>
    </source>
</evidence>